<protein>
    <submittedName>
        <fullName evidence="1">Uncharacterized protein</fullName>
    </submittedName>
</protein>
<gene>
    <name evidence="1" type="ORF">VNO77_42759</name>
</gene>
<name>A0AAN9JVU1_CANGL</name>
<reference evidence="1 2" key="1">
    <citation type="submission" date="2024-01" db="EMBL/GenBank/DDBJ databases">
        <title>The genomes of 5 underutilized Papilionoideae crops provide insights into root nodulation and disease resistanc.</title>
        <authorList>
            <person name="Jiang F."/>
        </authorList>
    </citation>
    <scope>NUCLEOTIDE SEQUENCE [LARGE SCALE GENOMIC DNA]</scope>
    <source>
        <strain evidence="1">LVBAO_FW01</strain>
        <tissue evidence="1">Leaves</tissue>
    </source>
</reference>
<dbReference type="AlphaFoldDB" id="A0AAN9JVU1"/>
<proteinExistence type="predicted"/>
<evidence type="ECO:0000313" key="2">
    <source>
        <dbReference type="Proteomes" id="UP001367508"/>
    </source>
</evidence>
<keyword evidence="2" id="KW-1185">Reference proteome</keyword>
<dbReference type="EMBL" id="JAYMYQ010000011">
    <property type="protein sequence ID" value="KAK7304867.1"/>
    <property type="molecule type" value="Genomic_DNA"/>
</dbReference>
<comment type="caution">
    <text evidence="1">The sequence shown here is derived from an EMBL/GenBank/DDBJ whole genome shotgun (WGS) entry which is preliminary data.</text>
</comment>
<organism evidence="1 2">
    <name type="scientific">Canavalia gladiata</name>
    <name type="common">Sword bean</name>
    <name type="synonym">Dolichos gladiatus</name>
    <dbReference type="NCBI Taxonomy" id="3824"/>
    <lineage>
        <taxon>Eukaryota</taxon>
        <taxon>Viridiplantae</taxon>
        <taxon>Streptophyta</taxon>
        <taxon>Embryophyta</taxon>
        <taxon>Tracheophyta</taxon>
        <taxon>Spermatophyta</taxon>
        <taxon>Magnoliopsida</taxon>
        <taxon>eudicotyledons</taxon>
        <taxon>Gunneridae</taxon>
        <taxon>Pentapetalae</taxon>
        <taxon>rosids</taxon>
        <taxon>fabids</taxon>
        <taxon>Fabales</taxon>
        <taxon>Fabaceae</taxon>
        <taxon>Papilionoideae</taxon>
        <taxon>50 kb inversion clade</taxon>
        <taxon>NPAAA clade</taxon>
        <taxon>indigoferoid/millettioid clade</taxon>
        <taxon>Phaseoleae</taxon>
        <taxon>Canavalia</taxon>
    </lineage>
</organism>
<evidence type="ECO:0000313" key="1">
    <source>
        <dbReference type="EMBL" id="KAK7304867.1"/>
    </source>
</evidence>
<sequence>MQDVTVLTGLPIEGQQELLDASPAEWERSGGGYGAMVVTGCGGVGVECILVWAFSVHKALSAGDHFLEIRKTTNMSVLVYCFDNRRCKSLRREKALPTGIPG</sequence>
<accession>A0AAN9JVU1</accession>
<dbReference type="Proteomes" id="UP001367508">
    <property type="component" value="Unassembled WGS sequence"/>
</dbReference>